<organism evidence="2 3">
    <name type="scientific">Romboutsia sedimentorum</name>
    <dbReference type="NCBI Taxonomy" id="1368474"/>
    <lineage>
        <taxon>Bacteria</taxon>
        <taxon>Bacillati</taxon>
        <taxon>Bacillota</taxon>
        <taxon>Clostridia</taxon>
        <taxon>Peptostreptococcales</taxon>
        <taxon>Peptostreptococcaceae</taxon>
        <taxon>Romboutsia</taxon>
    </lineage>
</organism>
<evidence type="ECO:0000313" key="2">
    <source>
        <dbReference type="EMBL" id="MDK2562180.1"/>
    </source>
</evidence>
<accession>A0ABT7E9J1</accession>
<sequence length="227" mass="24989">MKKSNSTVFIKKLIFFFCGLWIIQTGVAIFIRTNIGSDPFTVLTQGISRTLGITTGTANITITFVFLITILIVDRKTINIGTVLALVSAGPFIDLMLAVLQPIEFSNFNIMVKMLLLALSCVIVAIGFSMLKATELGVAPNDLIPLIIHEKTNLTYQWIRISMDSIFVVAGFMLGGVIGVGTIIGAFLTGPAIQFFMPKLEKVIKPIIYKEKYKEEIAQDCLNSINY</sequence>
<feature type="transmembrane region" description="Helical" evidence="1">
    <location>
        <begin position="12"/>
        <end position="31"/>
    </location>
</feature>
<keyword evidence="3" id="KW-1185">Reference proteome</keyword>
<name>A0ABT7E9J1_9FIRM</name>
<comment type="caution">
    <text evidence="2">The sequence shown here is derived from an EMBL/GenBank/DDBJ whole genome shotgun (WGS) entry which is preliminary data.</text>
</comment>
<dbReference type="Pfam" id="PF19700">
    <property type="entry name" value="DUF6198"/>
    <property type="match status" value="1"/>
</dbReference>
<reference evidence="2 3" key="1">
    <citation type="submission" date="2023-05" db="EMBL/GenBank/DDBJ databases">
        <title>Rombocin, a short stable natural nisin variant, displays selective antimicrobial activity against Listeria monocytogenes and employs dual mode of action to kill target bacterial strains.</title>
        <authorList>
            <person name="Wambui J."/>
            <person name="Stephan R."/>
            <person name="Kuipers O.P."/>
        </authorList>
    </citation>
    <scope>NUCLEOTIDE SEQUENCE [LARGE SCALE GENOMIC DNA]</scope>
    <source>
        <strain evidence="2 3">RC002</strain>
    </source>
</reference>
<keyword evidence="1" id="KW-0812">Transmembrane</keyword>
<gene>
    <name evidence="2" type="ORF">QOZ84_01360</name>
</gene>
<dbReference type="RefSeq" id="WP_284131164.1">
    <property type="nucleotide sequence ID" value="NZ_JASKYM010000001.1"/>
</dbReference>
<feature type="transmembrane region" description="Helical" evidence="1">
    <location>
        <begin position="80"/>
        <end position="100"/>
    </location>
</feature>
<proteinExistence type="predicted"/>
<dbReference type="Proteomes" id="UP001301012">
    <property type="component" value="Unassembled WGS sequence"/>
</dbReference>
<dbReference type="EMBL" id="JASKYM010000001">
    <property type="protein sequence ID" value="MDK2562180.1"/>
    <property type="molecule type" value="Genomic_DNA"/>
</dbReference>
<evidence type="ECO:0008006" key="4">
    <source>
        <dbReference type="Google" id="ProtNLM"/>
    </source>
</evidence>
<dbReference type="InterPro" id="IPR038750">
    <property type="entry name" value="YczE/YyaS-like"/>
</dbReference>
<feature type="transmembrane region" description="Helical" evidence="1">
    <location>
        <begin position="166"/>
        <end position="188"/>
    </location>
</feature>
<keyword evidence="1" id="KW-0472">Membrane</keyword>
<keyword evidence="1" id="KW-1133">Transmembrane helix</keyword>
<protein>
    <recommendedName>
        <fullName evidence="4">YitT family protein</fullName>
    </recommendedName>
</protein>
<evidence type="ECO:0000256" key="1">
    <source>
        <dbReference type="SAM" id="Phobius"/>
    </source>
</evidence>
<feature type="transmembrane region" description="Helical" evidence="1">
    <location>
        <begin position="112"/>
        <end position="131"/>
    </location>
</feature>
<evidence type="ECO:0000313" key="3">
    <source>
        <dbReference type="Proteomes" id="UP001301012"/>
    </source>
</evidence>
<dbReference type="PANTHER" id="PTHR40078">
    <property type="entry name" value="INTEGRAL MEMBRANE PROTEIN-RELATED"/>
    <property type="match status" value="1"/>
</dbReference>
<feature type="transmembrane region" description="Helical" evidence="1">
    <location>
        <begin position="51"/>
        <end position="73"/>
    </location>
</feature>
<dbReference type="PANTHER" id="PTHR40078:SF1">
    <property type="entry name" value="INTEGRAL MEMBRANE PROTEIN"/>
    <property type="match status" value="1"/>
</dbReference>